<organism evidence="1 2">
    <name type="scientific">Spiromyces aspiralis</name>
    <dbReference type="NCBI Taxonomy" id="68401"/>
    <lineage>
        <taxon>Eukaryota</taxon>
        <taxon>Fungi</taxon>
        <taxon>Fungi incertae sedis</taxon>
        <taxon>Zoopagomycota</taxon>
        <taxon>Kickxellomycotina</taxon>
        <taxon>Kickxellomycetes</taxon>
        <taxon>Kickxellales</taxon>
        <taxon>Kickxellaceae</taxon>
        <taxon>Spiromyces</taxon>
    </lineage>
</organism>
<name>A0ACC1HN12_9FUNG</name>
<sequence length="267" mass="30454">MGTFPFPYMNGLLHLGHTFSFSKIEFATSWQRLKGKKALFPFGFHMTGMPIKASADKIAREIREFGKYFEGADVDALSEGIEGIHVKQKSKIAAKTGGAKYQFQIMRSLGIANEEIHKFADATYWLKYFPPQAIQDVKSLGCKVDWRRSFVTTDANAYYDSFARWQFTRLWEMGKIKYGKRYTIWSPKDGQPCMDHDRQSGEGIGPQEYTGIKMSVLKWAPEADAIVATNENLKGKNIFLLAATLRPETMYGQTNCYVGTELEYIFH</sequence>
<proteinExistence type="predicted"/>
<dbReference type="Proteomes" id="UP001145114">
    <property type="component" value="Unassembled WGS sequence"/>
</dbReference>
<keyword evidence="1" id="KW-0030">Aminoacyl-tRNA synthetase</keyword>
<comment type="caution">
    <text evidence="1">The sequence shown here is derived from an EMBL/GenBank/DDBJ whole genome shotgun (WGS) entry which is preliminary data.</text>
</comment>
<keyword evidence="1" id="KW-0436">Ligase</keyword>
<evidence type="ECO:0000313" key="1">
    <source>
        <dbReference type="EMBL" id="KAJ1677879.1"/>
    </source>
</evidence>
<keyword evidence="2" id="KW-1185">Reference proteome</keyword>
<protein>
    <submittedName>
        <fullName evidence="1">Cytosolic leucyl tRNA synthetase</fullName>
        <ecNumber evidence="1">6.1.1.4</ecNumber>
    </submittedName>
</protein>
<dbReference type="EC" id="6.1.1.4" evidence="1"/>
<accession>A0ACC1HN12</accession>
<dbReference type="EMBL" id="JAMZIH010001817">
    <property type="protein sequence ID" value="KAJ1677879.1"/>
    <property type="molecule type" value="Genomic_DNA"/>
</dbReference>
<gene>
    <name evidence="1" type="primary">CDC60_4</name>
    <name evidence="1" type="ORF">EV182_005250</name>
</gene>
<reference evidence="1" key="1">
    <citation type="submission" date="2022-06" db="EMBL/GenBank/DDBJ databases">
        <title>Phylogenomic reconstructions and comparative analyses of Kickxellomycotina fungi.</title>
        <authorList>
            <person name="Reynolds N.K."/>
            <person name="Stajich J.E."/>
            <person name="Barry K."/>
            <person name="Grigoriev I.V."/>
            <person name="Crous P."/>
            <person name="Smith M.E."/>
        </authorList>
    </citation>
    <scope>NUCLEOTIDE SEQUENCE</scope>
    <source>
        <strain evidence="1">RSA 2271</strain>
    </source>
</reference>
<evidence type="ECO:0000313" key="2">
    <source>
        <dbReference type="Proteomes" id="UP001145114"/>
    </source>
</evidence>